<dbReference type="RefSeq" id="WP_160953370.1">
    <property type="nucleotide sequence ID" value="NZ_WWEQ01000030.1"/>
</dbReference>
<keyword evidence="3" id="KW-0732">Signal</keyword>
<dbReference type="InterPro" id="IPR006311">
    <property type="entry name" value="TAT_signal"/>
</dbReference>
<evidence type="ECO:0000259" key="4">
    <source>
        <dbReference type="PROSITE" id="PS52029"/>
    </source>
</evidence>
<keyword evidence="1" id="KW-0961">Cell wall biogenesis/degradation</keyword>
<feature type="region of interest" description="Disordered" evidence="2">
    <location>
        <begin position="26"/>
        <end position="107"/>
    </location>
</feature>
<dbReference type="GO" id="GO:0071555">
    <property type="term" value="P:cell wall organization"/>
    <property type="evidence" value="ECO:0007669"/>
    <property type="project" value="UniProtKB-UniRule"/>
</dbReference>
<feature type="domain" description="L,D-TPase catalytic" evidence="4">
    <location>
        <begin position="123"/>
        <end position="282"/>
    </location>
</feature>
<feature type="active site" description="Proton donor/acceptor" evidence="1">
    <location>
        <position position="247"/>
    </location>
</feature>
<sequence>MTSRNRPRTLGIAGATALTAALVGSAVSPASAAPSGDDALDAPAITSPSDFAGPTLRTPAAAAPKPHADPTTAAAKDSGQSTMSGSSQDSSGTAQATAIPGVGKKNMAKLPAGTTQVLVATTKQQKGTTARTTLYTLQDGTWKKERSFAGHNGKNGWKANRREGDQTSPAGVFSLTAAGGYDKNPGTKLPYTRDASMRSGAEAQYGAKATGVFDYVIAIDFNRKPGTPPRDGTQPLGPKPGSGIWLHVDHGSGTHGCVTLAKNDLKYLLQTLTPAAKPHIIMGSAADIGK</sequence>
<dbReference type="GO" id="GO:0016740">
    <property type="term" value="F:transferase activity"/>
    <property type="evidence" value="ECO:0007669"/>
    <property type="project" value="InterPro"/>
</dbReference>
<feature type="region of interest" description="Disordered" evidence="2">
    <location>
        <begin position="146"/>
        <end position="167"/>
    </location>
</feature>
<evidence type="ECO:0000256" key="2">
    <source>
        <dbReference type="SAM" id="MobiDB-lite"/>
    </source>
</evidence>
<dbReference type="GO" id="GO:0008360">
    <property type="term" value="P:regulation of cell shape"/>
    <property type="evidence" value="ECO:0007669"/>
    <property type="project" value="UniProtKB-UniRule"/>
</dbReference>
<reference evidence="5 6" key="1">
    <citation type="submission" date="2020-01" db="EMBL/GenBank/DDBJ databases">
        <authorList>
            <person name="Deng T."/>
        </authorList>
    </citation>
    <scope>NUCLEOTIDE SEQUENCE [LARGE SCALE GENOMIC DNA]</scope>
    <source>
        <strain evidence="5 6">5221</strain>
    </source>
</reference>
<organism evidence="5 6">
    <name type="scientific">Brevibacterium rongguiense</name>
    <dbReference type="NCBI Taxonomy" id="2695267"/>
    <lineage>
        <taxon>Bacteria</taxon>
        <taxon>Bacillati</taxon>
        <taxon>Actinomycetota</taxon>
        <taxon>Actinomycetes</taxon>
        <taxon>Micrococcales</taxon>
        <taxon>Brevibacteriaceae</taxon>
        <taxon>Brevibacterium</taxon>
    </lineage>
</organism>
<dbReference type="PANTHER" id="PTHR38589">
    <property type="entry name" value="BLR0621 PROTEIN"/>
    <property type="match status" value="1"/>
</dbReference>
<keyword evidence="1" id="KW-0133">Cell shape</keyword>
<name>A0A6N9H8W2_9MICO</name>
<feature type="signal peptide" evidence="3">
    <location>
        <begin position="1"/>
        <end position="32"/>
    </location>
</feature>
<feature type="compositionally biased region" description="Low complexity" evidence="2">
    <location>
        <begin position="58"/>
        <end position="98"/>
    </location>
</feature>
<feature type="active site" description="Nucleophile" evidence="1">
    <location>
        <position position="257"/>
    </location>
</feature>
<comment type="pathway">
    <text evidence="1">Cell wall biogenesis; peptidoglycan biosynthesis.</text>
</comment>
<dbReference type="Pfam" id="PF03734">
    <property type="entry name" value="YkuD"/>
    <property type="match status" value="1"/>
</dbReference>
<dbReference type="AlphaFoldDB" id="A0A6N9H8W2"/>
<feature type="compositionally biased region" description="Low complexity" evidence="2">
    <location>
        <begin position="26"/>
        <end position="44"/>
    </location>
</feature>
<keyword evidence="6" id="KW-1185">Reference proteome</keyword>
<dbReference type="PROSITE" id="PS51318">
    <property type="entry name" value="TAT"/>
    <property type="match status" value="1"/>
</dbReference>
<dbReference type="GO" id="GO:0009252">
    <property type="term" value="P:peptidoglycan biosynthetic process"/>
    <property type="evidence" value="ECO:0007669"/>
    <property type="project" value="UniProtKB-KW"/>
</dbReference>
<evidence type="ECO:0000256" key="1">
    <source>
        <dbReference type="PROSITE-ProRule" id="PRU01373"/>
    </source>
</evidence>
<dbReference type="Proteomes" id="UP000469215">
    <property type="component" value="Unassembled WGS sequence"/>
</dbReference>
<dbReference type="PROSITE" id="PS52029">
    <property type="entry name" value="LD_TPASE"/>
    <property type="match status" value="1"/>
</dbReference>
<dbReference type="EMBL" id="WWEQ01000030">
    <property type="protein sequence ID" value="MYM19942.1"/>
    <property type="molecule type" value="Genomic_DNA"/>
</dbReference>
<feature type="chain" id="PRO_5027070199" evidence="3">
    <location>
        <begin position="33"/>
        <end position="290"/>
    </location>
</feature>
<proteinExistence type="predicted"/>
<evidence type="ECO:0000256" key="3">
    <source>
        <dbReference type="SAM" id="SignalP"/>
    </source>
</evidence>
<protein>
    <submittedName>
        <fullName evidence="5">L,D-transpeptidase family protein</fullName>
    </submittedName>
</protein>
<dbReference type="PANTHER" id="PTHR38589:SF1">
    <property type="entry name" value="BLR0621 PROTEIN"/>
    <property type="match status" value="1"/>
</dbReference>
<accession>A0A6N9H8W2</accession>
<dbReference type="CDD" id="cd16913">
    <property type="entry name" value="YkuD_like"/>
    <property type="match status" value="1"/>
</dbReference>
<keyword evidence="1" id="KW-0573">Peptidoglycan synthesis</keyword>
<gene>
    <name evidence="5" type="ORF">GSY69_08165</name>
</gene>
<dbReference type="InterPro" id="IPR005490">
    <property type="entry name" value="LD_TPept_cat_dom"/>
</dbReference>
<evidence type="ECO:0000313" key="6">
    <source>
        <dbReference type="Proteomes" id="UP000469215"/>
    </source>
</evidence>
<comment type="caution">
    <text evidence="5">The sequence shown here is derived from an EMBL/GenBank/DDBJ whole genome shotgun (WGS) entry which is preliminary data.</text>
</comment>
<evidence type="ECO:0000313" key="5">
    <source>
        <dbReference type="EMBL" id="MYM19942.1"/>
    </source>
</evidence>